<dbReference type="OrthoDB" id="658622at2"/>
<dbReference type="InterPro" id="IPR024213">
    <property type="entry name" value="DUF3822"/>
</dbReference>
<dbReference type="Gene3D" id="3.30.420.250">
    <property type="match status" value="1"/>
</dbReference>
<dbReference type="RefSeq" id="WP_018357717.1">
    <property type="nucleotide sequence ID" value="NZ_CP197400.1"/>
</dbReference>
<dbReference type="Proteomes" id="UP000297225">
    <property type="component" value="Unassembled WGS sequence"/>
</dbReference>
<gene>
    <name evidence="1" type="ORF">E4P47_00550</name>
</gene>
<evidence type="ECO:0000313" key="1">
    <source>
        <dbReference type="EMBL" id="TFH97318.1"/>
    </source>
</evidence>
<proteinExistence type="predicted"/>
<comment type="caution">
    <text evidence="1">The sequence shown here is derived from an EMBL/GenBank/DDBJ whole genome shotgun (WGS) entry which is preliminary data.</text>
</comment>
<dbReference type="CDD" id="cd24013">
    <property type="entry name" value="ASKHA_ATPase_BT3980-like"/>
    <property type="match status" value="1"/>
</dbReference>
<dbReference type="Pfam" id="PF12864">
    <property type="entry name" value="DUF3822"/>
    <property type="match status" value="1"/>
</dbReference>
<evidence type="ECO:0000313" key="2">
    <source>
        <dbReference type="Proteomes" id="UP000297225"/>
    </source>
</evidence>
<dbReference type="Gene3D" id="3.30.420.260">
    <property type="match status" value="1"/>
</dbReference>
<dbReference type="EMBL" id="SPNC01000004">
    <property type="protein sequence ID" value="TFH97318.1"/>
    <property type="molecule type" value="Genomic_DNA"/>
</dbReference>
<sequence length="280" mass="31665">MGNIITIDPKREASYSADKALNMEAYLVVSRAQIQYAARPIDDNSTIYTATAQLVNHPDGGMQQLFWEYPLFALPYKSTVISVEDSSSFVVVPQDLLGSASKEEWLGVATGLSGRRVMSIDMEEERSTVIYSISQELFDFSQRSFSIPSYTHCIVPLIRLAVTFTRRDVPRVVILMHLGESINVVIATEGRLLLANRYKVASDIDTLYYVTALYRQFKFSPQDTPLLVYSLEGRGKLLSLLGDIISDVRWNSYPYLSKEYQQNKVLTTIHQQLVLQLLCV</sequence>
<reference evidence="1 2" key="1">
    <citation type="submission" date="2019-03" db="EMBL/GenBank/DDBJ databases">
        <title>Porphyromonas levii Isolated from the Uterus of Dairy Cows.</title>
        <authorList>
            <person name="Francis A.M."/>
        </authorList>
    </citation>
    <scope>NUCLEOTIDE SEQUENCE [LARGE SCALE GENOMIC DNA]</scope>
    <source>
        <strain evidence="1 2">AF5678</strain>
    </source>
</reference>
<name>A0A4Y8WRP7_9PORP</name>
<dbReference type="AlphaFoldDB" id="A0A4Y8WRP7"/>
<dbReference type="STRING" id="1122973.GCA_000379925_00445"/>
<keyword evidence="2" id="KW-1185">Reference proteome</keyword>
<dbReference type="GeneID" id="66796539"/>
<accession>A0A4Y8WRP7</accession>
<protein>
    <submittedName>
        <fullName evidence="1">DUF3822 family protein</fullName>
    </submittedName>
</protein>
<organism evidence="1 2">
    <name type="scientific">Porphyromonas levii</name>
    <dbReference type="NCBI Taxonomy" id="28114"/>
    <lineage>
        <taxon>Bacteria</taxon>
        <taxon>Pseudomonadati</taxon>
        <taxon>Bacteroidota</taxon>
        <taxon>Bacteroidia</taxon>
        <taxon>Bacteroidales</taxon>
        <taxon>Porphyromonadaceae</taxon>
        <taxon>Porphyromonas</taxon>
    </lineage>
</organism>